<dbReference type="AlphaFoldDB" id="A0A0X8G774"/>
<proteinExistence type="predicted"/>
<evidence type="ECO:0008006" key="6">
    <source>
        <dbReference type="Google" id="ProtNLM"/>
    </source>
</evidence>
<keyword evidence="5" id="KW-1185">Reference proteome</keyword>
<evidence type="ECO:0000256" key="3">
    <source>
        <dbReference type="SAM" id="Phobius"/>
    </source>
</evidence>
<dbReference type="EMBL" id="CP013355">
    <property type="protein sequence ID" value="AMC11309.1"/>
    <property type="molecule type" value="Genomic_DNA"/>
</dbReference>
<accession>A0A0X8G774</accession>
<reference evidence="5" key="1">
    <citation type="submission" date="2015-12" db="EMBL/GenBank/DDBJ databases">
        <title>Complete genome sequence of Lutibacter profundus strain LP1.</title>
        <authorList>
            <person name="Wissuwa J."/>
            <person name="Le Moine Bauer S."/>
            <person name="Stokke R."/>
            <person name="Dahle H."/>
            <person name="Steen I.H."/>
        </authorList>
    </citation>
    <scope>NUCLEOTIDE SEQUENCE [LARGE SCALE GENOMIC DNA]</scope>
    <source>
        <strain evidence="5">LP1</strain>
    </source>
</reference>
<dbReference type="RefSeq" id="WP_068208768.1">
    <property type="nucleotide sequence ID" value="NZ_CP013355.1"/>
</dbReference>
<keyword evidence="1" id="KW-0175">Coiled coil</keyword>
<evidence type="ECO:0000313" key="5">
    <source>
        <dbReference type="Proteomes" id="UP000059672"/>
    </source>
</evidence>
<feature type="coiled-coil region" evidence="1">
    <location>
        <begin position="575"/>
        <end position="615"/>
    </location>
</feature>
<feature type="transmembrane region" description="Helical" evidence="3">
    <location>
        <begin position="56"/>
        <end position="76"/>
    </location>
</feature>
<sequence>MSNYKYIEEKLQNFIQKFYVNELIKGFLLFFAIGLLYFIFTLLIEYFLWLKPLFRTLLFWLFIIVELALLIFYVAFPIVKIIGLKQGINKTEASKIIGNHFPEVKDKLLNVIQLKNSKHNSELIEASIEQKSRELKPIPFIRAVDFTANKKYIKFTLIPIIIWLAISLTGNSTIFNDSFSRVVHYKTQFTPPAPFSFNILNKSLHIIQGEPFTLLVETKGNIAPNEVNIIFNNENYYLKNRGIGNFEFHFPGVNKSINFYLEANGIISKTYKITVIPTPIITSLKMKLNYPSYTGKNDKVIKNTGNTIVPEGTNITWRVETHQTDNVTFSIENKNEIDFIYNSQDYFSYSKQLLKSINYKISSSNKQLINYESLNFTVRVIRDEYPTINVESDIDSISYGSVQFVGQLGDDYGLNKLQLVYYNKSNPAQFKKHQIHIPKSTFTDFYYVFPEGILIEKGIEYEFYFEVFDNDAVNGSKKTKSKKFRYYNKTSEELKEELLNKQKEEISNISKSIENSKKATTNLEKFNDQLQKKATIDWNDRKKLEQFLKRQNQYQEMFQKQTNQLNQNLKELPVNKDLQEKKEALQKRIEETKKLAEQNNILNELNELSKKLEKEDLIKKLKEFTKKNKHNQKSLKRILELTKRFYVEQKANQIAEKLNQLAHKQDTLSTQNDRENMIERQQEIKMGFENIKKEIVGLKKQNNNLERPMNLPKNKQHVNDIDKELEKVKSKLSKQENNNAKKNQRAAAKKMKKLSQYFEQSMSAMEGEQLDENIDDLRKIVENLIEFSFQQEKLLNNFSKIDNDHPEYPNYLKRQYVLKEYFEHIDDSLYVLSLRLVKMGSSIQKEVSNVYYYIDKSLSNFSENNTEKGVSDEHFTLTSVNNLANQLSNLLESLMNATPSMGKGKGGSQEFSLPDIIKKQGELSDKMKEGMKKGEKEGEKNGKSFGNKGEQSDEQRKGELYQIYKEQELLRLALAELLRKNAKKDAGFRKAVKKMEELEKELLDRGFSKKLLENIQQLNYELLKLDNATLEQREQLQRKSKTNKEDYQQRVINKLKLQSLYFNYNEILNRQSLPLQTIYKKKVLEYFNKSIKSNDSIQLRNKF</sequence>
<dbReference type="KEGG" id="lut:Lupro_08595"/>
<keyword evidence="3" id="KW-0812">Transmembrane</keyword>
<organism evidence="4 5">
    <name type="scientific">Lutibacter profundi</name>
    <dbReference type="NCBI Taxonomy" id="1622118"/>
    <lineage>
        <taxon>Bacteria</taxon>
        <taxon>Pseudomonadati</taxon>
        <taxon>Bacteroidota</taxon>
        <taxon>Flavobacteriia</taxon>
        <taxon>Flavobacteriales</taxon>
        <taxon>Flavobacteriaceae</taxon>
        <taxon>Lutibacter</taxon>
    </lineage>
</organism>
<reference evidence="4 5" key="2">
    <citation type="journal article" date="2016" name="Int. J. Syst. Evol. Microbiol.">
        <title>Lutibacter profundi sp. nov., isolated from a deep-sea hydrothermal system on the Arctic Mid-Ocean Ridge and emended description of the genus Lutibacter.</title>
        <authorList>
            <person name="Le Moine Bauer S."/>
            <person name="Roalkvam I."/>
            <person name="Steen I.H."/>
            <person name="Dahle H."/>
        </authorList>
    </citation>
    <scope>NUCLEOTIDE SEQUENCE [LARGE SCALE GENOMIC DNA]</scope>
    <source>
        <strain evidence="4 5">LP1</strain>
    </source>
</reference>
<evidence type="ECO:0000256" key="1">
    <source>
        <dbReference type="SAM" id="Coils"/>
    </source>
</evidence>
<evidence type="ECO:0000313" key="4">
    <source>
        <dbReference type="EMBL" id="AMC11309.1"/>
    </source>
</evidence>
<feature type="transmembrane region" description="Helical" evidence="3">
    <location>
        <begin position="27"/>
        <end position="50"/>
    </location>
</feature>
<evidence type="ECO:0000256" key="2">
    <source>
        <dbReference type="SAM" id="MobiDB-lite"/>
    </source>
</evidence>
<keyword evidence="3" id="KW-0472">Membrane</keyword>
<dbReference type="OrthoDB" id="9812498at2"/>
<dbReference type="STRING" id="1622118.Lupro_08595"/>
<feature type="compositionally biased region" description="Basic and acidic residues" evidence="2">
    <location>
        <begin position="926"/>
        <end position="942"/>
    </location>
</feature>
<gene>
    <name evidence="4" type="ORF">Lupro_08595</name>
</gene>
<name>A0A0X8G774_9FLAO</name>
<feature type="coiled-coil region" evidence="1">
    <location>
        <begin position="718"/>
        <end position="745"/>
    </location>
</feature>
<keyword evidence="3" id="KW-1133">Transmembrane helix</keyword>
<feature type="transmembrane region" description="Helical" evidence="3">
    <location>
        <begin position="152"/>
        <end position="170"/>
    </location>
</feature>
<dbReference type="Proteomes" id="UP000059672">
    <property type="component" value="Chromosome"/>
</dbReference>
<dbReference type="PATRIC" id="fig|1622118.3.peg.1779"/>
<protein>
    <recommendedName>
        <fullName evidence="6">Glutamyl-tRNA synthetase</fullName>
    </recommendedName>
</protein>
<feature type="region of interest" description="Disordered" evidence="2">
    <location>
        <begin position="926"/>
        <end position="954"/>
    </location>
</feature>